<sequence>MKIFSWNCRGVGNPATVRELKQLLVANVPDTVFLCETKIHSNSFQPVSSEGKSGGLALLWRKGMNVVVQSYSKYHIDSVVSMNDEETLRFTGFYGQTNPSLRQQAWDMLRRVQSMVNEAWIVGGDFKAILNNSEKEGGRRNPKIQLDEFSNFLEELNLTDVMTCNGWFTWTNNRDGTRLVKERVDRFAISKVAMEMMPFLLANIVRQSKSDHEAIPLDTNGSKPKDKGVDHRVWFRYDTCWGKVEEAKNIINSIWSADKLGPWQYKQYRGMKHNIKRLEKEINEIMDGPTNDGSMSLLKSARGKLGSFYDMEEKYWAHRAHFQWLKKGDRNTRFFHVRASGRRKKNSIERLKDAHGEHWPTVGADVLRLCRDILKGSRSAECINETLIG</sequence>
<keyword evidence="3" id="KW-1185">Reference proteome</keyword>
<dbReference type="EMBL" id="CM017696">
    <property type="protein sequence ID" value="TYH01220.1"/>
    <property type="molecule type" value="Genomic_DNA"/>
</dbReference>
<dbReference type="PANTHER" id="PTHR35218">
    <property type="entry name" value="RNASE H DOMAIN-CONTAINING PROTEIN"/>
    <property type="match status" value="1"/>
</dbReference>
<dbReference type="PANTHER" id="PTHR35218:SF9">
    <property type="entry name" value="ENDONUCLEASE_EXONUCLEASE_PHOSPHATASE DOMAIN-CONTAINING PROTEIN"/>
    <property type="match status" value="1"/>
</dbReference>
<evidence type="ECO:0000313" key="3">
    <source>
        <dbReference type="Proteomes" id="UP000323506"/>
    </source>
</evidence>
<accession>A0A5D2F7K9</accession>
<dbReference type="InterPro" id="IPR036691">
    <property type="entry name" value="Endo/exonu/phosph_ase_sf"/>
</dbReference>
<reference evidence="2 3" key="1">
    <citation type="submission" date="2019-06" db="EMBL/GenBank/DDBJ databases">
        <title>WGS assembly of Gossypium darwinii.</title>
        <authorList>
            <person name="Chen Z.J."/>
            <person name="Sreedasyam A."/>
            <person name="Ando A."/>
            <person name="Song Q."/>
            <person name="De L."/>
            <person name="Hulse-Kemp A."/>
            <person name="Ding M."/>
            <person name="Ye W."/>
            <person name="Kirkbride R."/>
            <person name="Jenkins J."/>
            <person name="Plott C."/>
            <person name="Lovell J."/>
            <person name="Lin Y.-M."/>
            <person name="Vaughn R."/>
            <person name="Liu B."/>
            <person name="Li W."/>
            <person name="Simpson S."/>
            <person name="Scheffler B."/>
            <person name="Saski C."/>
            <person name="Grover C."/>
            <person name="Hu G."/>
            <person name="Conover J."/>
            <person name="Carlson J."/>
            <person name="Shu S."/>
            <person name="Boston L."/>
            <person name="Williams M."/>
            <person name="Peterson D."/>
            <person name="Mcgee K."/>
            <person name="Jones D."/>
            <person name="Wendel J."/>
            <person name="Stelly D."/>
            <person name="Grimwood J."/>
            <person name="Schmutz J."/>
        </authorList>
    </citation>
    <scope>NUCLEOTIDE SEQUENCE [LARGE SCALE GENOMIC DNA]</scope>
    <source>
        <strain evidence="2">1808015.09</strain>
    </source>
</reference>
<evidence type="ECO:0000259" key="1">
    <source>
        <dbReference type="Pfam" id="PF03372"/>
    </source>
</evidence>
<protein>
    <recommendedName>
        <fullName evidence="1">Endonuclease/exonuclease/phosphatase domain-containing protein</fullName>
    </recommendedName>
</protein>
<feature type="domain" description="Endonuclease/exonuclease/phosphatase" evidence="1">
    <location>
        <begin position="5"/>
        <end position="189"/>
    </location>
</feature>
<organism evidence="2 3">
    <name type="scientific">Gossypium darwinii</name>
    <name type="common">Darwin's cotton</name>
    <name type="synonym">Gossypium barbadense var. darwinii</name>
    <dbReference type="NCBI Taxonomy" id="34276"/>
    <lineage>
        <taxon>Eukaryota</taxon>
        <taxon>Viridiplantae</taxon>
        <taxon>Streptophyta</taxon>
        <taxon>Embryophyta</taxon>
        <taxon>Tracheophyta</taxon>
        <taxon>Spermatophyta</taxon>
        <taxon>Magnoliopsida</taxon>
        <taxon>eudicotyledons</taxon>
        <taxon>Gunneridae</taxon>
        <taxon>Pentapetalae</taxon>
        <taxon>rosids</taxon>
        <taxon>malvids</taxon>
        <taxon>Malvales</taxon>
        <taxon>Malvaceae</taxon>
        <taxon>Malvoideae</taxon>
        <taxon>Gossypium</taxon>
    </lineage>
</organism>
<dbReference type="SUPFAM" id="SSF56219">
    <property type="entry name" value="DNase I-like"/>
    <property type="match status" value="1"/>
</dbReference>
<dbReference type="AlphaFoldDB" id="A0A5D2F7K9"/>
<evidence type="ECO:0000313" key="2">
    <source>
        <dbReference type="EMBL" id="TYH01220.1"/>
    </source>
</evidence>
<proteinExistence type="predicted"/>
<dbReference type="Pfam" id="PF03372">
    <property type="entry name" value="Exo_endo_phos"/>
    <property type="match status" value="1"/>
</dbReference>
<gene>
    <name evidence="2" type="ORF">ES288_A09G040300v1</name>
</gene>
<dbReference type="Gene3D" id="3.60.10.10">
    <property type="entry name" value="Endonuclease/exonuclease/phosphatase"/>
    <property type="match status" value="1"/>
</dbReference>
<name>A0A5D2F7K9_GOSDA</name>
<dbReference type="Proteomes" id="UP000323506">
    <property type="component" value="Chromosome A09"/>
</dbReference>
<dbReference type="GO" id="GO:0003824">
    <property type="term" value="F:catalytic activity"/>
    <property type="evidence" value="ECO:0007669"/>
    <property type="project" value="InterPro"/>
</dbReference>
<dbReference type="InterPro" id="IPR005135">
    <property type="entry name" value="Endo/exonuclease/phosphatase"/>
</dbReference>